<dbReference type="Gene3D" id="3.40.50.2300">
    <property type="match status" value="1"/>
</dbReference>
<accession>A0A1G9LP25</accession>
<dbReference type="EMBL" id="FNGF01000007">
    <property type="protein sequence ID" value="SDL63547.1"/>
    <property type="molecule type" value="Genomic_DNA"/>
</dbReference>
<dbReference type="Proteomes" id="UP000198662">
    <property type="component" value="Unassembled WGS sequence"/>
</dbReference>
<gene>
    <name evidence="5" type="ORF">SAMN05216298_4639</name>
</gene>
<keyword evidence="6" id="KW-1185">Reference proteome</keyword>
<feature type="domain" description="HTH luxR-type" evidence="4">
    <location>
        <begin position="138"/>
        <end position="203"/>
    </location>
</feature>
<dbReference type="InterPro" id="IPR000792">
    <property type="entry name" value="Tscrpt_reg_LuxR_C"/>
</dbReference>
<evidence type="ECO:0000256" key="2">
    <source>
        <dbReference type="ARBA" id="ARBA00023125"/>
    </source>
</evidence>
<name>A0A1G9LP25_9ACTN</name>
<keyword evidence="3" id="KW-0804">Transcription</keyword>
<reference evidence="6" key="1">
    <citation type="submission" date="2016-10" db="EMBL/GenBank/DDBJ databases">
        <authorList>
            <person name="Varghese N."/>
            <person name="Submissions S."/>
        </authorList>
    </citation>
    <scope>NUCLEOTIDE SEQUENCE [LARGE SCALE GENOMIC DNA]</scope>
    <source>
        <strain evidence="6">CGMCC 4.3147</strain>
    </source>
</reference>
<keyword evidence="1" id="KW-0805">Transcription regulation</keyword>
<protein>
    <submittedName>
        <fullName evidence="5">DNA-binding response regulator, NarL/FixJ family, contains REC and HTH domains</fullName>
    </submittedName>
</protein>
<dbReference type="PRINTS" id="PR00038">
    <property type="entry name" value="HTHLUXR"/>
</dbReference>
<sequence>MTTMVVCVQTVQAARAISASASRMGQSLAIRTVDCAAALLVELRQRLVQTAVIDFKLAAPNPVIFAQNLRSRFPQTALFMCGDADPRIAAMVVAAGARGVLRAPAAGGDALLVAFTQAFQFACRAAAEAKDALPRQRPGRNGSLLSNRELEVLWAMCEGLTNAEIGQRLHVSEDTVKTHAKRMYNKLGARDRAQAVARAFRSGLVA</sequence>
<dbReference type="SMART" id="SM00421">
    <property type="entry name" value="HTH_LUXR"/>
    <property type="match status" value="1"/>
</dbReference>
<keyword evidence="2 5" id="KW-0238">DNA-binding</keyword>
<organism evidence="5 6">
    <name type="scientific">Glycomyces sambucus</name>
    <dbReference type="NCBI Taxonomy" id="380244"/>
    <lineage>
        <taxon>Bacteria</taxon>
        <taxon>Bacillati</taxon>
        <taxon>Actinomycetota</taxon>
        <taxon>Actinomycetes</taxon>
        <taxon>Glycomycetales</taxon>
        <taxon>Glycomycetaceae</taxon>
        <taxon>Glycomyces</taxon>
    </lineage>
</organism>
<evidence type="ECO:0000313" key="6">
    <source>
        <dbReference type="Proteomes" id="UP000198662"/>
    </source>
</evidence>
<evidence type="ECO:0000313" key="5">
    <source>
        <dbReference type="EMBL" id="SDL63547.1"/>
    </source>
</evidence>
<dbReference type="GO" id="GO:0003677">
    <property type="term" value="F:DNA binding"/>
    <property type="evidence" value="ECO:0007669"/>
    <property type="project" value="UniProtKB-KW"/>
</dbReference>
<dbReference type="PROSITE" id="PS00622">
    <property type="entry name" value="HTH_LUXR_1"/>
    <property type="match status" value="1"/>
</dbReference>
<dbReference type="PANTHER" id="PTHR44688">
    <property type="entry name" value="DNA-BINDING TRANSCRIPTIONAL ACTIVATOR DEVR_DOSR"/>
    <property type="match status" value="1"/>
</dbReference>
<dbReference type="AlphaFoldDB" id="A0A1G9LP25"/>
<evidence type="ECO:0000256" key="3">
    <source>
        <dbReference type="ARBA" id="ARBA00023163"/>
    </source>
</evidence>
<evidence type="ECO:0000256" key="1">
    <source>
        <dbReference type="ARBA" id="ARBA00023015"/>
    </source>
</evidence>
<dbReference type="PROSITE" id="PS50043">
    <property type="entry name" value="HTH_LUXR_2"/>
    <property type="match status" value="1"/>
</dbReference>
<evidence type="ECO:0000259" key="4">
    <source>
        <dbReference type="PROSITE" id="PS50043"/>
    </source>
</evidence>
<dbReference type="STRING" id="380244.SAMN05216298_4639"/>
<dbReference type="CDD" id="cd06170">
    <property type="entry name" value="LuxR_C_like"/>
    <property type="match status" value="1"/>
</dbReference>
<dbReference type="GO" id="GO:0006355">
    <property type="term" value="P:regulation of DNA-templated transcription"/>
    <property type="evidence" value="ECO:0007669"/>
    <property type="project" value="InterPro"/>
</dbReference>
<dbReference type="SUPFAM" id="SSF46894">
    <property type="entry name" value="C-terminal effector domain of the bipartite response regulators"/>
    <property type="match status" value="1"/>
</dbReference>
<proteinExistence type="predicted"/>
<dbReference type="InterPro" id="IPR016032">
    <property type="entry name" value="Sig_transdc_resp-reg_C-effctor"/>
</dbReference>
<dbReference type="PANTHER" id="PTHR44688:SF16">
    <property type="entry name" value="DNA-BINDING TRANSCRIPTIONAL ACTIVATOR DEVR_DOSR"/>
    <property type="match status" value="1"/>
</dbReference>
<dbReference type="Pfam" id="PF00196">
    <property type="entry name" value="GerE"/>
    <property type="match status" value="1"/>
</dbReference>